<comment type="caution">
    <text evidence="2">The sequence shown here is derived from an EMBL/GenBank/DDBJ whole genome shotgun (WGS) entry which is preliminary data.</text>
</comment>
<sequence length="104" mass="11116">MTISTPKTDSPVTRPRWLLTHNRELRAIGVWNSLPARAGRLPDGRTYNTCTSARAVRRRRTSGTGRAPVSGNIPNVPARASGRRSSGAVTAATVHSEEPCPGQG</sequence>
<accession>A0ABQ3WY39</accession>
<dbReference type="EMBL" id="BOMF01000172">
    <property type="protein sequence ID" value="GID51189.1"/>
    <property type="molecule type" value="Genomic_DNA"/>
</dbReference>
<evidence type="ECO:0000256" key="1">
    <source>
        <dbReference type="SAM" id="MobiDB-lite"/>
    </source>
</evidence>
<reference evidence="2" key="1">
    <citation type="submission" date="2021-01" db="EMBL/GenBank/DDBJ databases">
        <title>Whole genome shotgun sequence of Actinoplanes capillaceus NBRC 16408.</title>
        <authorList>
            <person name="Komaki H."/>
            <person name="Tamura T."/>
        </authorList>
    </citation>
    <scope>NUCLEOTIDE SEQUENCE [LARGE SCALE GENOMIC DNA]</scope>
    <source>
        <strain evidence="2">NBRC 16408</strain>
    </source>
</reference>
<protein>
    <submittedName>
        <fullName evidence="2">Uncharacterized protein</fullName>
    </submittedName>
</protein>
<organism evidence="2">
    <name type="scientific">Actinoplanes campanulatus</name>
    <dbReference type="NCBI Taxonomy" id="113559"/>
    <lineage>
        <taxon>Bacteria</taxon>
        <taxon>Bacillati</taxon>
        <taxon>Actinomycetota</taxon>
        <taxon>Actinomycetes</taxon>
        <taxon>Micromonosporales</taxon>
        <taxon>Micromonosporaceae</taxon>
        <taxon>Actinoplanes</taxon>
    </lineage>
</organism>
<feature type="region of interest" description="Disordered" evidence="1">
    <location>
        <begin position="55"/>
        <end position="104"/>
    </location>
</feature>
<proteinExistence type="predicted"/>
<gene>
    <name evidence="2" type="ORF">Aca07nite_84640</name>
</gene>
<name>A0ABQ3WY39_9ACTN</name>
<evidence type="ECO:0000313" key="2">
    <source>
        <dbReference type="EMBL" id="GID51189.1"/>
    </source>
</evidence>